<sequence>MTNKEKYNKVFIDCFAISEDQLDENFVYQCIPAWDSVGHMGMIAGLEDAFDIMMDIEDIVDFESYTVGIEKLKNYDVLID</sequence>
<evidence type="ECO:0008006" key="2">
    <source>
        <dbReference type="Google" id="ProtNLM"/>
    </source>
</evidence>
<dbReference type="InterPro" id="IPR036736">
    <property type="entry name" value="ACP-like_sf"/>
</dbReference>
<protein>
    <recommendedName>
        <fullName evidence="2">Acyl carrier protein</fullName>
    </recommendedName>
</protein>
<dbReference type="Gene3D" id="1.10.1200.10">
    <property type="entry name" value="ACP-like"/>
    <property type="match status" value="1"/>
</dbReference>
<reference evidence="1" key="1">
    <citation type="submission" date="2018-05" db="EMBL/GenBank/DDBJ databases">
        <authorList>
            <person name="Lanie J.A."/>
            <person name="Ng W.-L."/>
            <person name="Kazmierczak K.M."/>
            <person name="Andrzejewski T.M."/>
            <person name="Davidsen T.M."/>
            <person name="Wayne K.J."/>
            <person name="Tettelin H."/>
            <person name="Glass J.I."/>
            <person name="Rusch D."/>
            <person name="Podicherti R."/>
            <person name="Tsui H.-C.T."/>
            <person name="Winkler M.E."/>
        </authorList>
    </citation>
    <scope>NUCLEOTIDE SEQUENCE</scope>
</reference>
<gene>
    <name evidence="1" type="ORF">METZ01_LOCUS439071</name>
</gene>
<accession>A0A382YSE5</accession>
<name>A0A382YSE5_9ZZZZ</name>
<proteinExistence type="predicted"/>
<dbReference type="AlphaFoldDB" id="A0A382YSE5"/>
<evidence type="ECO:0000313" key="1">
    <source>
        <dbReference type="EMBL" id="SVD86217.1"/>
    </source>
</evidence>
<dbReference type="EMBL" id="UINC01178194">
    <property type="protein sequence ID" value="SVD86217.1"/>
    <property type="molecule type" value="Genomic_DNA"/>
</dbReference>
<organism evidence="1">
    <name type="scientific">marine metagenome</name>
    <dbReference type="NCBI Taxonomy" id="408172"/>
    <lineage>
        <taxon>unclassified sequences</taxon>
        <taxon>metagenomes</taxon>
        <taxon>ecological metagenomes</taxon>
    </lineage>
</organism>
<dbReference type="SUPFAM" id="SSF47336">
    <property type="entry name" value="ACP-like"/>
    <property type="match status" value="1"/>
</dbReference>